<dbReference type="NCBIfam" id="NF008101">
    <property type="entry name" value="PRK10846.1"/>
    <property type="match status" value="1"/>
</dbReference>
<keyword evidence="11 21" id="KW-0067">ATP-binding</keyword>
<comment type="similarity">
    <text evidence="4 21">Belongs to the folylpolyglutamate synthase family.</text>
</comment>
<comment type="caution">
    <text evidence="24">The sequence shown here is derived from an EMBL/GenBank/DDBJ whole genome shotgun (WGS) entry which is preliminary data.</text>
</comment>
<evidence type="ECO:0000256" key="14">
    <source>
        <dbReference type="ARBA" id="ARBA00030048"/>
    </source>
</evidence>
<accession>A0ABT3AAD4</accession>
<sequence>MTNRDVSSGHHNGGLSDAITDSTSRSFSEWLTYLESIHTKNIDMGLDRINTVFQRLNISLKNSTVVTVAGTNGKGSTCAMVEYGLMQAGKTVAVYSSPHLLDYRERVRINGQMLEPQSHCDAFARVEEARGDISLTFFEFATLAAFVLIAESKVDIALLEVGLGGRLDAVNIIDPDLAVITGIDIDHKEWLGDDREVIGREKAGIMRKGINVVVGDPNPPASIYDVASEVQCRCLWQGDEFGYEELPSAWHWRHGDKILSHLPLPNIPVQNASTALAVLMQLGIELTPSQLNNVLQGMTLAGRCQIVHDAPRVMLDVAHNPQATGYLARQIRRFDYRALHFVVGMLSDKDIEGSLAPLREFEASWNLVPLSVPRGASTDMLKPLLVGHQTVIDFTSVEEALDTVTEKAHSDDLVIVFGSFFTVADALKKYNR</sequence>
<evidence type="ECO:0000256" key="17">
    <source>
        <dbReference type="ARBA" id="ARBA00047493"/>
    </source>
</evidence>
<evidence type="ECO:0000256" key="10">
    <source>
        <dbReference type="ARBA" id="ARBA00022741"/>
    </source>
</evidence>
<evidence type="ECO:0000256" key="9">
    <source>
        <dbReference type="ARBA" id="ARBA00022723"/>
    </source>
</evidence>
<dbReference type="EMBL" id="JAOWKX010000006">
    <property type="protein sequence ID" value="MCV2885636.1"/>
    <property type="molecule type" value="Genomic_DNA"/>
</dbReference>
<proteinExistence type="inferred from homology"/>
<dbReference type="GO" id="GO:0008841">
    <property type="term" value="F:dihydrofolate synthase activity"/>
    <property type="evidence" value="ECO:0007669"/>
    <property type="project" value="UniProtKB-EC"/>
</dbReference>
<name>A0ABT3AAD4_9ALTE</name>
<comment type="function">
    <text evidence="1">Functions in two distinct reactions of the de novo folate biosynthetic pathway. Catalyzes the addition of a glutamate residue to dihydropteroate (7,8-dihydropteroate or H2Pte) to form dihydrofolate (7,8-dihydrofolate monoglutamate or H2Pte-Glu). Also catalyzes successive additions of L-glutamate to tetrahydrofolate or 10-formyltetrahydrofolate or 5,10-methylenetetrahydrofolate, leading to folylpolyglutamate derivatives.</text>
</comment>
<evidence type="ECO:0000256" key="15">
    <source>
        <dbReference type="ARBA" id="ARBA00030592"/>
    </source>
</evidence>
<dbReference type="PANTHER" id="PTHR11136">
    <property type="entry name" value="FOLYLPOLYGLUTAMATE SYNTHASE-RELATED"/>
    <property type="match status" value="1"/>
</dbReference>
<evidence type="ECO:0000256" key="3">
    <source>
        <dbReference type="ARBA" id="ARBA00005150"/>
    </source>
</evidence>
<keyword evidence="12" id="KW-0460">Magnesium</keyword>
<dbReference type="SUPFAM" id="SSF53623">
    <property type="entry name" value="MurD-like peptide ligases, catalytic domain"/>
    <property type="match status" value="1"/>
</dbReference>
<evidence type="ECO:0000259" key="22">
    <source>
        <dbReference type="Pfam" id="PF02875"/>
    </source>
</evidence>
<evidence type="ECO:0000256" key="6">
    <source>
        <dbReference type="ARBA" id="ARBA00013025"/>
    </source>
</evidence>
<evidence type="ECO:0000256" key="20">
    <source>
        <dbReference type="ARBA" id="ARBA00049161"/>
    </source>
</evidence>
<dbReference type="SUPFAM" id="SSF53244">
    <property type="entry name" value="MurD-like peptide ligases, peptide-binding domain"/>
    <property type="match status" value="1"/>
</dbReference>
<dbReference type="RefSeq" id="WP_263712918.1">
    <property type="nucleotide sequence ID" value="NZ_JAOWKX010000006.1"/>
</dbReference>
<evidence type="ECO:0000256" key="18">
    <source>
        <dbReference type="ARBA" id="ARBA00047808"/>
    </source>
</evidence>
<reference evidence="24 25" key="1">
    <citation type="submission" date="2022-10" db="EMBL/GenBank/DDBJ databases">
        <title>Aestuariibacter sp. AA17 isolated from Montipora capitata coral fragment.</title>
        <authorList>
            <person name="Emsley S.A."/>
            <person name="Pfannmuller K.M."/>
            <person name="Loughran R.M."/>
            <person name="Shlafstein M."/>
            <person name="Papke E."/>
            <person name="Saw J.H."/>
            <person name="Ushijima B."/>
            <person name="Videau P."/>
        </authorList>
    </citation>
    <scope>NUCLEOTIDE SEQUENCE [LARGE SCALE GENOMIC DNA]</scope>
    <source>
        <strain evidence="24 25">AA17</strain>
    </source>
</reference>
<gene>
    <name evidence="24" type="primary">folC</name>
    <name evidence="24" type="ORF">OE749_13140</name>
</gene>
<keyword evidence="10 21" id="KW-0547">Nucleotide-binding</keyword>
<keyword evidence="8 21" id="KW-0436">Ligase</keyword>
<comment type="pathway">
    <text evidence="3">Cofactor biosynthesis; tetrahydrofolylpolyglutamate biosynthesis.</text>
</comment>
<evidence type="ECO:0000256" key="8">
    <source>
        <dbReference type="ARBA" id="ARBA00022598"/>
    </source>
</evidence>
<evidence type="ECO:0000256" key="5">
    <source>
        <dbReference type="ARBA" id="ARBA00013023"/>
    </source>
</evidence>
<dbReference type="GO" id="GO:0004326">
    <property type="term" value="F:tetrahydrofolylpolyglutamate synthase activity"/>
    <property type="evidence" value="ECO:0007669"/>
    <property type="project" value="UniProtKB-EC"/>
</dbReference>
<evidence type="ECO:0000256" key="19">
    <source>
        <dbReference type="ARBA" id="ARBA00049035"/>
    </source>
</evidence>
<feature type="domain" description="Mur ligase central" evidence="23">
    <location>
        <begin position="68"/>
        <end position="207"/>
    </location>
</feature>
<dbReference type="Pfam" id="PF02875">
    <property type="entry name" value="Mur_ligase_C"/>
    <property type="match status" value="1"/>
</dbReference>
<feature type="domain" description="Mur ligase C-terminal" evidence="22">
    <location>
        <begin position="302"/>
        <end position="420"/>
    </location>
</feature>
<dbReference type="EC" id="6.3.2.17" evidence="6"/>
<dbReference type="Gene3D" id="3.90.190.20">
    <property type="entry name" value="Mur ligase, C-terminal domain"/>
    <property type="match status" value="1"/>
</dbReference>
<dbReference type="EC" id="6.3.2.12" evidence="5"/>
<dbReference type="InterPro" id="IPR036615">
    <property type="entry name" value="Mur_ligase_C_dom_sf"/>
</dbReference>
<evidence type="ECO:0000256" key="13">
    <source>
        <dbReference type="ARBA" id="ARBA00022909"/>
    </source>
</evidence>
<dbReference type="InterPro" id="IPR001645">
    <property type="entry name" value="Folylpolyglutamate_synth"/>
</dbReference>
<keyword evidence="9" id="KW-0479">Metal-binding</keyword>
<evidence type="ECO:0000313" key="25">
    <source>
        <dbReference type="Proteomes" id="UP001652504"/>
    </source>
</evidence>
<organism evidence="24 25">
    <name type="scientific">Fluctibacter corallii</name>
    <dbReference type="NCBI Taxonomy" id="2984329"/>
    <lineage>
        <taxon>Bacteria</taxon>
        <taxon>Pseudomonadati</taxon>
        <taxon>Pseudomonadota</taxon>
        <taxon>Gammaproteobacteria</taxon>
        <taxon>Alteromonadales</taxon>
        <taxon>Alteromonadaceae</taxon>
        <taxon>Fluctibacter</taxon>
    </lineage>
</organism>
<comment type="catalytic activity">
    <reaction evidence="18">
        <text>10-formyltetrahydrofolyl-(gamma-L-Glu)(n) + L-glutamate + ATP = 10-formyltetrahydrofolyl-(gamma-L-Glu)(n+1) + ADP + phosphate + H(+)</text>
        <dbReference type="Rhea" id="RHEA:51904"/>
        <dbReference type="Rhea" id="RHEA-COMP:13088"/>
        <dbReference type="Rhea" id="RHEA-COMP:14300"/>
        <dbReference type="ChEBI" id="CHEBI:15378"/>
        <dbReference type="ChEBI" id="CHEBI:29985"/>
        <dbReference type="ChEBI" id="CHEBI:30616"/>
        <dbReference type="ChEBI" id="CHEBI:43474"/>
        <dbReference type="ChEBI" id="CHEBI:134413"/>
        <dbReference type="ChEBI" id="CHEBI:456216"/>
        <dbReference type="EC" id="6.3.2.17"/>
    </reaction>
</comment>
<protein>
    <recommendedName>
        <fullName evidence="7">Dihydrofolate synthase/folylpolyglutamate synthase</fullName>
        <ecNumber evidence="5">6.3.2.12</ecNumber>
        <ecNumber evidence="6">6.3.2.17</ecNumber>
    </recommendedName>
    <alternativeName>
        <fullName evidence="16">Folylpoly-gamma-glutamate synthetase-dihydrofolate synthetase</fullName>
    </alternativeName>
    <alternativeName>
        <fullName evidence="14">Folylpolyglutamate synthetase</fullName>
    </alternativeName>
    <alternativeName>
        <fullName evidence="15">Tetrahydrofolylpolyglutamate synthase</fullName>
    </alternativeName>
</protein>
<evidence type="ECO:0000313" key="24">
    <source>
        <dbReference type="EMBL" id="MCV2885636.1"/>
    </source>
</evidence>
<dbReference type="InterPro" id="IPR036565">
    <property type="entry name" value="Mur-like_cat_sf"/>
</dbReference>
<dbReference type="InterPro" id="IPR013221">
    <property type="entry name" value="Mur_ligase_cen"/>
</dbReference>
<dbReference type="Proteomes" id="UP001652504">
    <property type="component" value="Unassembled WGS sequence"/>
</dbReference>
<dbReference type="NCBIfam" id="TIGR01499">
    <property type="entry name" value="folC"/>
    <property type="match status" value="1"/>
</dbReference>
<evidence type="ECO:0000256" key="7">
    <source>
        <dbReference type="ARBA" id="ARBA00019357"/>
    </source>
</evidence>
<dbReference type="PIRSF" id="PIRSF001563">
    <property type="entry name" value="Folylpolyglu_synth"/>
    <property type="match status" value="1"/>
</dbReference>
<evidence type="ECO:0000259" key="23">
    <source>
        <dbReference type="Pfam" id="PF08245"/>
    </source>
</evidence>
<evidence type="ECO:0000256" key="11">
    <source>
        <dbReference type="ARBA" id="ARBA00022840"/>
    </source>
</evidence>
<keyword evidence="25" id="KW-1185">Reference proteome</keyword>
<dbReference type="PANTHER" id="PTHR11136:SF0">
    <property type="entry name" value="DIHYDROFOLATE SYNTHETASE-RELATED"/>
    <property type="match status" value="1"/>
</dbReference>
<evidence type="ECO:0000256" key="12">
    <source>
        <dbReference type="ARBA" id="ARBA00022842"/>
    </source>
</evidence>
<evidence type="ECO:0000256" key="21">
    <source>
        <dbReference type="PIRNR" id="PIRNR001563"/>
    </source>
</evidence>
<evidence type="ECO:0000256" key="16">
    <source>
        <dbReference type="ARBA" id="ARBA00032510"/>
    </source>
</evidence>
<dbReference type="Pfam" id="PF08245">
    <property type="entry name" value="Mur_ligase_M"/>
    <property type="match status" value="1"/>
</dbReference>
<comment type="catalytic activity">
    <reaction evidence="20">
        <text>7,8-dihydropteroate + L-glutamate + ATP = 7,8-dihydrofolate + ADP + phosphate + H(+)</text>
        <dbReference type="Rhea" id="RHEA:23584"/>
        <dbReference type="ChEBI" id="CHEBI:15378"/>
        <dbReference type="ChEBI" id="CHEBI:17839"/>
        <dbReference type="ChEBI" id="CHEBI:29985"/>
        <dbReference type="ChEBI" id="CHEBI:30616"/>
        <dbReference type="ChEBI" id="CHEBI:43474"/>
        <dbReference type="ChEBI" id="CHEBI:57451"/>
        <dbReference type="ChEBI" id="CHEBI:456216"/>
        <dbReference type="EC" id="6.3.2.12"/>
    </reaction>
</comment>
<evidence type="ECO:0000256" key="1">
    <source>
        <dbReference type="ARBA" id="ARBA00002714"/>
    </source>
</evidence>
<comment type="catalytic activity">
    <reaction evidence="17">
        <text>(6S)-5,6,7,8-tetrahydrofolyl-(gamma-L-Glu)(n) + L-glutamate + ATP = (6S)-5,6,7,8-tetrahydrofolyl-(gamma-L-Glu)(n+1) + ADP + phosphate + H(+)</text>
        <dbReference type="Rhea" id="RHEA:10580"/>
        <dbReference type="Rhea" id="RHEA-COMP:14738"/>
        <dbReference type="Rhea" id="RHEA-COMP:14740"/>
        <dbReference type="ChEBI" id="CHEBI:15378"/>
        <dbReference type="ChEBI" id="CHEBI:29985"/>
        <dbReference type="ChEBI" id="CHEBI:30616"/>
        <dbReference type="ChEBI" id="CHEBI:43474"/>
        <dbReference type="ChEBI" id="CHEBI:141005"/>
        <dbReference type="ChEBI" id="CHEBI:456216"/>
        <dbReference type="EC" id="6.3.2.17"/>
    </reaction>
</comment>
<evidence type="ECO:0000256" key="2">
    <source>
        <dbReference type="ARBA" id="ARBA00004799"/>
    </source>
</evidence>
<dbReference type="InterPro" id="IPR004101">
    <property type="entry name" value="Mur_ligase_C"/>
</dbReference>
<keyword evidence="13" id="KW-0289">Folate biosynthesis</keyword>
<comment type="catalytic activity">
    <reaction evidence="19">
        <text>(6R)-5,10-methylenetetrahydrofolyl-(gamma-L-Glu)(n) + L-glutamate + ATP = (6R)-5,10-methylenetetrahydrofolyl-(gamma-L-Glu)(n+1) + ADP + phosphate + H(+)</text>
        <dbReference type="Rhea" id="RHEA:51912"/>
        <dbReference type="Rhea" id="RHEA-COMP:13257"/>
        <dbReference type="Rhea" id="RHEA-COMP:13258"/>
        <dbReference type="ChEBI" id="CHEBI:15378"/>
        <dbReference type="ChEBI" id="CHEBI:29985"/>
        <dbReference type="ChEBI" id="CHEBI:30616"/>
        <dbReference type="ChEBI" id="CHEBI:43474"/>
        <dbReference type="ChEBI" id="CHEBI:136572"/>
        <dbReference type="ChEBI" id="CHEBI:456216"/>
        <dbReference type="EC" id="6.3.2.17"/>
    </reaction>
</comment>
<comment type="pathway">
    <text evidence="2">Cofactor biosynthesis; tetrahydrofolate biosynthesis; 7,8-dihydrofolate from 2-amino-4-hydroxy-6-hydroxymethyl-7,8-dihydropteridine diphosphate and 4-aminobenzoate: step 2/2.</text>
</comment>
<evidence type="ECO:0000256" key="4">
    <source>
        <dbReference type="ARBA" id="ARBA00008276"/>
    </source>
</evidence>
<dbReference type="Gene3D" id="3.40.1190.10">
    <property type="entry name" value="Mur-like, catalytic domain"/>
    <property type="match status" value="1"/>
</dbReference>